<evidence type="ECO:0000256" key="1">
    <source>
        <dbReference type="SAM" id="MobiDB-lite"/>
    </source>
</evidence>
<protein>
    <submittedName>
        <fullName evidence="3">Uncharacterized protein</fullName>
    </submittedName>
</protein>
<organism evidence="3 4">
    <name type="scientific">Choiromyces venosus 120613-1</name>
    <dbReference type="NCBI Taxonomy" id="1336337"/>
    <lineage>
        <taxon>Eukaryota</taxon>
        <taxon>Fungi</taxon>
        <taxon>Dikarya</taxon>
        <taxon>Ascomycota</taxon>
        <taxon>Pezizomycotina</taxon>
        <taxon>Pezizomycetes</taxon>
        <taxon>Pezizales</taxon>
        <taxon>Tuberaceae</taxon>
        <taxon>Choiromyces</taxon>
    </lineage>
</organism>
<accession>A0A3N4JW46</accession>
<evidence type="ECO:0000256" key="2">
    <source>
        <dbReference type="SAM" id="Phobius"/>
    </source>
</evidence>
<feature type="region of interest" description="Disordered" evidence="1">
    <location>
        <begin position="63"/>
        <end position="90"/>
    </location>
</feature>
<dbReference type="Proteomes" id="UP000276215">
    <property type="component" value="Unassembled WGS sequence"/>
</dbReference>
<keyword evidence="2" id="KW-0812">Transmembrane</keyword>
<gene>
    <name evidence="3" type="ORF">L873DRAFT_699253</name>
</gene>
<evidence type="ECO:0000313" key="4">
    <source>
        <dbReference type="Proteomes" id="UP000276215"/>
    </source>
</evidence>
<feature type="transmembrane region" description="Helical" evidence="2">
    <location>
        <begin position="7"/>
        <end position="26"/>
    </location>
</feature>
<keyword evidence="2" id="KW-1133">Transmembrane helix</keyword>
<name>A0A3N4JW46_9PEZI</name>
<evidence type="ECO:0000313" key="3">
    <source>
        <dbReference type="EMBL" id="RPB01249.1"/>
    </source>
</evidence>
<dbReference type="EMBL" id="ML120375">
    <property type="protein sequence ID" value="RPB01249.1"/>
    <property type="molecule type" value="Genomic_DNA"/>
</dbReference>
<sequence>MARVRFSTCVIIWYGSLWHGLVWYHFFTSFPCNAMQLKPPNLKEKKTKKYYWPRKHKIDTVKAHLKEWKKRKRREKKMRMKRKRKGKERK</sequence>
<reference evidence="3 4" key="1">
    <citation type="journal article" date="2018" name="Nat. Ecol. Evol.">
        <title>Pezizomycetes genomes reveal the molecular basis of ectomycorrhizal truffle lifestyle.</title>
        <authorList>
            <person name="Murat C."/>
            <person name="Payen T."/>
            <person name="Noel B."/>
            <person name="Kuo A."/>
            <person name="Morin E."/>
            <person name="Chen J."/>
            <person name="Kohler A."/>
            <person name="Krizsan K."/>
            <person name="Balestrini R."/>
            <person name="Da Silva C."/>
            <person name="Montanini B."/>
            <person name="Hainaut M."/>
            <person name="Levati E."/>
            <person name="Barry K.W."/>
            <person name="Belfiori B."/>
            <person name="Cichocki N."/>
            <person name="Clum A."/>
            <person name="Dockter R.B."/>
            <person name="Fauchery L."/>
            <person name="Guy J."/>
            <person name="Iotti M."/>
            <person name="Le Tacon F."/>
            <person name="Lindquist E.A."/>
            <person name="Lipzen A."/>
            <person name="Malagnac F."/>
            <person name="Mello A."/>
            <person name="Molinier V."/>
            <person name="Miyauchi S."/>
            <person name="Poulain J."/>
            <person name="Riccioni C."/>
            <person name="Rubini A."/>
            <person name="Sitrit Y."/>
            <person name="Splivallo R."/>
            <person name="Traeger S."/>
            <person name="Wang M."/>
            <person name="Zifcakova L."/>
            <person name="Wipf D."/>
            <person name="Zambonelli A."/>
            <person name="Paolocci F."/>
            <person name="Nowrousian M."/>
            <person name="Ottonello S."/>
            <person name="Baldrian P."/>
            <person name="Spatafora J.W."/>
            <person name="Henrissat B."/>
            <person name="Nagy L.G."/>
            <person name="Aury J.M."/>
            <person name="Wincker P."/>
            <person name="Grigoriev I.V."/>
            <person name="Bonfante P."/>
            <person name="Martin F.M."/>
        </authorList>
    </citation>
    <scope>NUCLEOTIDE SEQUENCE [LARGE SCALE GENOMIC DNA]</scope>
    <source>
        <strain evidence="3 4">120613-1</strain>
    </source>
</reference>
<feature type="compositionally biased region" description="Basic residues" evidence="1">
    <location>
        <begin position="67"/>
        <end position="90"/>
    </location>
</feature>
<keyword evidence="2" id="KW-0472">Membrane</keyword>
<proteinExistence type="predicted"/>
<dbReference type="AlphaFoldDB" id="A0A3N4JW46"/>
<keyword evidence="4" id="KW-1185">Reference proteome</keyword>